<comment type="caution">
    <text evidence="1">The sequence shown here is derived from an EMBL/GenBank/DDBJ whole genome shotgun (WGS) entry which is preliminary data.</text>
</comment>
<evidence type="ECO:0000313" key="2">
    <source>
        <dbReference type="Proteomes" id="UP000076503"/>
    </source>
</evidence>
<dbReference type="RefSeq" id="WP_063363975.1">
    <property type="nucleotide sequence ID" value="NZ_AUXZ01000130.1"/>
</dbReference>
<dbReference type="Gene3D" id="3.40.630.30">
    <property type="match status" value="1"/>
</dbReference>
<proteinExistence type="predicted"/>
<dbReference type="InterPro" id="IPR011990">
    <property type="entry name" value="TPR-like_helical_dom_sf"/>
</dbReference>
<dbReference type="PATRIC" id="fig|1365251.3.peg.4838"/>
<evidence type="ECO:0008006" key="3">
    <source>
        <dbReference type="Google" id="ProtNLM"/>
    </source>
</evidence>
<sequence>MSDHDFDHSQRLRLEQLEYATLQDAPQSCQINTMKNYGEFRRASEADIWPTFLSEQFVEEWHNQAWLKVYLESILAWLHDLQDNELLDTSKPVYLLQLGACGYKFGLSLMHKLQQGCAEQGLLHIRLCLLIHTPSKQEQALLSRHPDFQFHKAHKRALIIDWGITSSISPLPKKAICETDIDYASNPAILIANGTLSQLAQSLYHVHYYEVYRADVARVYESPINIDTTINEVDACFELPFLQQIKSKVINKDTQDNERIELAYQWTKVSVEDESRYYDSQLSERIKQLLEYQSSKGNSEVIAVPVQAARVINAIDYSFNKGILGLISDHTNDQKGLRLSSSINLVGMALPIDFSSINQLLCEDLSMQSGRLSNDETGCVMVLSEKRAIEFNYARHAFDTSCANEQPKARAQIMQSLDSATAALSDAQIRAFIVQTDHDVKVLKLFLPRLRKEGVPLKHRLAWCQLLSQVWDNYIANLESESFAFELGLLAVALNHWSLAKNCMLMCLEVNGPNSVFLHNLARVAWVTGELDIAQQSIDLAISMSEKKTQAEQLKNELLHYLQRCEKILWYDCEYQSTHHENSALKLLPLGEHQLGEYYTQYRNQDISERLRGIKLDSLKQLKQVWPIWQAQGDSNQKAHFAMVHAEFGLVGGVVFDFDEIENTLSSEEVDNKTIQSAHLSFWVGEDYQHKGFGALGVNLAIEQIRSIAHKLNITYIKTSAWCHNIPSRKILKNLGFIESPDTQGAGVEKEVFYEFYFNRNVKGK</sequence>
<gene>
    <name evidence="1" type="ORF">N476_04365</name>
</gene>
<accession>A0A167AD72</accession>
<dbReference type="SUPFAM" id="SSF55729">
    <property type="entry name" value="Acyl-CoA N-acyltransferases (Nat)"/>
    <property type="match status" value="1"/>
</dbReference>
<dbReference type="Proteomes" id="UP000076503">
    <property type="component" value="Unassembled WGS sequence"/>
</dbReference>
<dbReference type="SUPFAM" id="SSF48452">
    <property type="entry name" value="TPR-like"/>
    <property type="match status" value="1"/>
</dbReference>
<reference evidence="1 2" key="1">
    <citation type="submission" date="2013-07" db="EMBL/GenBank/DDBJ databases">
        <title>Comparative Genomic and Metabolomic Analysis of Twelve Strains of Pseudoalteromonas luteoviolacea.</title>
        <authorList>
            <person name="Vynne N.G."/>
            <person name="Mansson M."/>
            <person name="Gram L."/>
        </authorList>
    </citation>
    <scope>NUCLEOTIDE SEQUENCE [LARGE SCALE GENOMIC DNA]</scope>
    <source>
        <strain evidence="1 2">H33</strain>
    </source>
</reference>
<dbReference type="Gene3D" id="1.25.40.10">
    <property type="entry name" value="Tetratricopeptide repeat domain"/>
    <property type="match status" value="1"/>
</dbReference>
<organism evidence="1 2">
    <name type="scientific">Pseudoalteromonas luteoviolacea H33</name>
    <dbReference type="NCBI Taxonomy" id="1365251"/>
    <lineage>
        <taxon>Bacteria</taxon>
        <taxon>Pseudomonadati</taxon>
        <taxon>Pseudomonadota</taxon>
        <taxon>Gammaproteobacteria</taxon>
        <taxon>Alteromonadales</taxon>
        <taxon>Pseudoalteromonadaceae</taxon>
        <taxon>Pseudoalteromonas</taxon>
    </lineage>
</organism>
<name>A0A167AD72_9GAMM</name>
<evidence type="ECO:0000313" key="1">
    <source>
        <dbReference type="EMBL" id="KZN45250.1"/>
    </source>
</evidence>
<dbReference type="OrthoDB" id="5242221at2"/>
<dbReference type="AlphaFoldDB" id="A0A167AD72"/>
<protein>
    <recommendedName>
        <fullName evidence="3">N-acetyltransferase domain-containing protein</fullName>
    </recommendedName>
</protein>
<dbReference type="EMBL" id="AUXZ01000130">
    <property type="protein sequence ID" value="KZN45250.1"/>
    <property type="molecule type" value="Genomic_DNA"/>
</dbReference>
<dbReference type="InterPro" id="IPR016181">
    <property type="entry name" value="Acyl_CoA_acyltransferase"/>
</dbReference>